<keyword evidence="4" id="KW-0288">FMN</keyword>
<comment type="function">
    <text evidence="1">Nitronate monooxygenase that uses molecular oxygen to catalyze the oxidative denitrification of alkyl nitronates. Acts on propionate 3-nitronate (P3N), the presumed physiological substrate. Probably functions in the detoxification of P3N, a metabolic poison produced by plants and fungi as a defense mechanism.</text>
</comment>
<dbReference type="PANTHER" id="PTHR32332:SF20">
    <property type="entry name" value="2-NITROPROPANE DIOXYGENASE-LIKE PROTEIN"/>
    <property type="match status" value="1"/>
</dbReference>
<dbReference type="Gene3D" id="3.20.20.70">
    <property type="entry name" value="Aldolase class I"/>
    <property type="match status" value="1"/>
</dbReference>
<evidence type="ECO:0000313" key="6">
    <source>
        <dbReference type="EMBL" id="AKI05316.1"/>
    </source>
</evidence>
<organism evidence="6 7">
    <name type="scientific">Ligilactobacillus salivarius str. Ren</name>
    <dbReference type="NCBI Taxonomy" id="1194971"/>
    <lineage>
        <taxon>Bacteria</taxon>
        <taxon>Bacillati</taxon>
        <taxon>Bacillota</taxon>
        <taxon>Bacilli</taxon>
        <taxon>Lactobacillales</taxon>
        <taxon>Lactobacillaceae</taxon>
        <taxon>Ligilactobacillus</taxon>
    </lineage>
</organism>
<dbReference type="SUPFAM" id="SSF51412">
    <property type="entry name" value="Inosine monophosphate dehydrogenase (IMPDH)"/>
    <property type="match status" value="1"/>
</dbReference>
<keyword evidence="5" id="KW-0560">Oxidoreductase</keyword>
<proteinExistence type="predicted"/>
<evidence type="ECO:0000256" key="3">
    <source>
        <dbReference type="ARBA" id="ARBA00022630"/>
    </source>
</evidence>
<reference evidence="6 7" key="1">
    <citation type="submission" date="2015-04" db="EMBL/GenBank/DDBJ databases">
        <title>Complete genome sequence of Lactobacillus salivarius Ren, a probiotic strain with antitumor activity.</title>
        <authorList>
            <person name="Sun E."/>
            <person name="Zhao L."/>
            <person name="Liu S."/>
            <person name="Zhang M."/>
            <person name="Guo H."/>
            <person name="Ren F."/>
        </authorList>
    </citation>
    <scope>NUCLEOTIDE SEQUENCE [LARGE SCALE GENOMIC DNA]</scope>
    <source>
        <strain evidence="6 7">Ren</strain>
        <plasmid evidence="6 7">pR1</plasmid>
    </source>
</reference>
<dbReference type="PATRIC" id="fig|1194971.3.peg.1784"/>
<accession>A0A0F7PYZ1</accession>
<dbReference type="EMBL" id="CP011404">
    <property type="protein sequence ID" value="AKI05316.1"/>
    <property type="molecule type" value="Genomic_DNA"/>
</dbReference>
<dbReference type="AlphaFoldDB" id="A0A0F7PYZ1"/>
<keyword evidence="3" id="KW-0285">Flavoprotein</keyword>
<dbReference type="Pfam" id="PF03060">
    <property type="entry name" value="NMO"/>
    <property type="match status" value="2"/>
</dbReference>
<dbReference type="Proteomes" id="UP000035027">
    <property type="component" value="Plasmid pR1"/>
</dbReference>
<keyword evidence="6" id="KW-0223">Dioxygenase</keyword>
<dbReference type="RefSeq" id="WP_047036174.1">
    <property type="nucleotide sequence ID" value="NZ_CP011404.1"/>
</dbReference>
<gene>
    <name evidence="6" type="ORF">LsR_01798</name>
</gene>
<dbReference type="PANTHER" id="PTHR32332">
    <property type="entry name" value="2-NITROPROPANE DIOXYGENASE"/>
    <property type="match status" value="1"/>
</dbReference>
<keyword evidence="6" id="KW-0614">Plasmid</keyword>
<dbReference type="GO" id="GO:0018580">
    <property type="term" value="F:nitronate monooxygenase activity"/>
    <property type="evidence" value="ECO:0007669"/>
    <property type="project" value="InterPro"/>
</dbReference>
<dbReference type="GO" id="GO:0051213">
    <property type="term" value="F:dioxygenase activity"/>
    <property type="evidence" value="ECO:0007669"/>
    <property type="project" value="UniProtKB-KW"/>
</dbReference>
<evidence type="ECO:0000256" key="1">
    <source>
        <dbReference type="ARBA" id="ARBA00003535"/>
    </source>
</evidence>
<evidence type="ECO:0000256" key="4">
    <source>
        <dbReference type="ARBA" id="ARBA00022643"/>
    </source>
</evidence>
<evidence type="ECO:0000256" key="5">
    <source>
        <dbReference type="ARBA" id="ARBA00023002"/>
    </source>
</evidence>
<dbReference type="CDD" id="cd04730">
    <property type="entry name" value="NPD_like"/>
    <property type="match status" value="1"/>
</dbReference>
<name>A0A0F7PYZ1_9LACO</name>
<protein>
    <recommendedName>
        <fullName evidence="2">Probable nitronate monooxygenase</fullName>
    </recommendedName>
</protein>
<dbReference type="InterPro" id="IPR013785">
    <property type="entry name" value="Aldolase_TIM"/>
</dbReference>
<sequence>MNRITEMLGIKYPIIQGAMQDVAKAGLVAAVSNAGGLGVLASGQDTPEQVREEIRKVKELTDKPFAVNSIFLNKKVPEIVDVVIEEGVKIVTTGAGTPKLYMPKLKEAGIKVMPVIPNVKIAKKMEELGVDAVIAEGMESGGHIGTMTSQTLWPQVVDAVKIPVIAAGGIADNRGVKAAMAMEAEGVQCGTIFSISKESPVGDNWKKTIIESKDTSIGVIGTKMEVASRTVVNKKAKELYELEDKMTDKLKFNQLLDEAYQKAVYQDDVENGIIFAGSVAGMIHESKSAAEIISDLMKE</sequence>
<geneLocation type="plasmid" evidence="6 7">
    <name>pR1</name>
</geneLocation>
<evidence type="ECO:0000256" key="2">
    <source>
        <dbReference type="ARBA" id="ARBA00013457"/>
    </source>
</evidence>
<dbReference type="InterPro" id="IPR004136">
    <property type="entry name" value="NMO"/>
</dbReference>
<evidence type="ECO:0000313" key="7">
    <source>
        <dbReference type="Proteomes" id="UP000035027"/>
    </source>
</evidence>